<comment type="subunit">
    <text evidence="5">V-ATPase is a heteromultimeric enzyme made up of two complexes: the ATP-hydrolytic V1 complex and the proton translocation V0 complex.</text>
</comment>
<comment type="function">
    <text evidence="5">Subunit of the V1 complex of vacuolar(H+)-ATPase (V-ATPase), a multisubunit enzyme composed of a peripheral complex (V1) that hydrolyzes ATP and a membrane integral complex (V0) that translocates protons. V-ATPase is responsible for acidifying and maintaining the pH of intracellular compartments.</text>
</comment>
<dbReference type="Proteomes" id="UP000000589">
    <property type="component" value="Chromosome 1"/>
</dbReference>
<dbReference type="SUPFAM" id="SSF48371">
    <property type="entry name" value="ARM repeat"/>
    <property type="match status" value="1"/>
</dbReference>
<reference evidence="12" key="2">
    <citation type="journal article" date="2010" name="Cell">
        <title>A tissue-specific atlas of mouse protein phosphorylation and expression.</title>
        <authorList>
            <person name="Huttlin E.L."/>
            <person name="Jedrychowski M.P."/>
            <person name="Elias J.E."/>
            <person name="Goswami T."/>
            <person name="Rad R."/>
            <person name="Beausoleil S.A."/>
            <person name="Villen J."/>
            <person name="Haas W."/>
            <person name="Sowa M.E."/>
            <person name="Gygi S.P."/>
        </authorList>
    </citation>
    <scope>IDENTIFICATION BY MASS SPECTROMETRY [LARGE SCALE ANALYSIS]</scope>
</reference>
<dbReference type="PIRSF" id="PIRSF032184">
    <property type="entry name" value="ATPase_V1_H"/>
    <property type="match status" value="1"/>
</dbReference>
<dbReference type="ExpressionAtlas" id="A0A0A6YWP6">
    <property type="expression patterns" value="baseline and differential"/>
</dbReference>
<dbReference type="FunFam" id="1.25.10.10:FF:000067">
    <property type="entry name" value="V-type proton ATPase subunit H"/>
    <property type="match status" value="1"/>
</dbReference>
<dbReference type="CDD" id="cd00256">
    <property type="entry name" value="VATPase_H"/>
    <property type="match status" value="1"/>
</dbReference>
<dbReference type="InterPro" id="IPR016024">
    <property type="entry name" value="ARM-type_fold"/>
</dbReference>
<reference evidence="7" key="5">
    <citation type="submission" date="2025-09" db="UniProtKB">
        <authorList>
            <consortium name="Ensembl"/>
        </authorList>
    </citation>
    <scope>IDENTIFICATION</scope>
    <source>
        <strain evidence="7">C57BL/6J</strain>
    </source>
</reference>
<proteinExistence type="evidence at protein level"/>
<evidence type="ECO:0007829" key="10">
    <source>
        <dbReference type="PeptideAtlas" id="A0A0A6YWP6"/>
    </source>
</evidence>
<evidence type="ECO:0000256" key="1">
    <source>
        <dbReference type="ARBA" id="ARBA00008613"/>
    </source>
</evidence>
<dbReference type="GO" id="GO:0000221">
    <property type="term" value="C:vacuolar proton-transporting V-type ATPase, V1 domain"/>
    <property type="evidence" value="ECO:0007669"/>
    <property type="project" value="UniProtKB-UniRule"/>
</dbReference>
<evidence type="ECO:0000313" key="8">
    <source>
        <dbReference type="MGI" id="MGI:1914864"/>
    </source>
</evidence>
<keyword evidence="4 5" id="KW-0406">Ion transport</keyword>
<keyword evidence="3 5" id="KW-0375">Hydrogen ion transport</keyword>
<dbReference type="ProteomicsDB" id="348738"/>
<dbReference type="PANTHER" id="PTHR10698:SF0">
    <property type="entry name" value="V-TYPE PROTON ATPASE SUBUNIT H"/>
    <property type="match status" value="1"/>
</dbReference>
<evidence type="ECO:0000256" key="5">
    <source>
        <dbReference type="PIRNR" id="PIRNR032184"/>
    </source>
</evidence>
<reference evidence="7 9" key="3">
    <citation type="journal article" date="2011" name="PLoS Biol.">
        <title>Modernizing reference genome assemblies.</title>
        <authorList>
            <person name="Church D.M."/>
            <person name="Schneider V.A."/>
            <person name="Graves T."/>
            <person name="Auger K."/>
            <person name="Cunningham F."/>
            <person name="Bouk N."/>
            <person name="Chen H.C."/>
            <person name="Agarwala R."/>
            <person name="McLaren W.M."/>
            <person name="Ritchie G.R."/>
            <person name="Albracht D."/>
            <person name="Kremitzki M."/>
            <person name="Rock S."/>
            <person name="Kotkiewicz H."/>
            <person name="Kremitzki C."/>
            <person name="Wollam A."/>
            <person name="Trani L."/>
            <person name="Fulton L."/>
            <person name="Fulton R."/>
            <person name="Matthews L."/>
            <person name="Whitehead S."/>
            <person name="Chow W."/>
            <person name="Torrance J."/>
            <person name="Dunn M."/>
            <person name="Harden G."/>
            <person name="Threadgold G."/>
            <person name="Wood J."/>
            <person name="Collins J."/>
            <person name="Heath P."/>
            <person name="Griffiths G."/>
            <person name="Pelan S."/>
            <person name="Grafham D."/>
            <person name="Eichler E.E."/>
            <person name="Weinstock G."/>
            <person name="Mardis E.R."/>
            <person name="Wilson R.K."/>
            <person name="Howe K."/>
            <person name="Flicek P."/>
            <person name="Hubbard T."/>
        </authorList>
    </citation>
    <scope>NUCLEOTIDE SEQUENCE [LARGE SCALE GENOMIC DNA]</scope>
    <source>
        <strain evidence="7 9">C57BL/6J</strain>
    </source>
</reference>
<evidence type="ECO:0000313" key="7">
    <source>
        <dbReference type="Ensembl" id="ENSMUSP00000141636.2"/>
    </source>
</evidence>
<dbReference type="InterPro" id="IPR004908">
    <property type="entry name" value="ATPase_V1-cplx_hsu"/>
</dbReference>
<comment type="similarity">
    <text evidence="1 5">Belongs to the V-ATPase H subunit family.</text>
</comment>
<accession>A0A0A6YWP6</accession>
<reference evidence="7 9" key="1">
    <citation type="journal article" date="2009" name="PLoS Biol.">
        <title>Lineage-specific biology revealed by a finished genome assembly of the mouse.</title>
        <authorList>
            <consortium name="Mouse Genome Sequencing Consortium"/>
            <person name="Church D.M."/>
            <person name="Goodstadt L."/>
            <person name="Hillier L.W."/>
            <person name="Zody M.C."/>
            <person name="Goldstein S."/>
            <person name="She X."/>
            <person name="Bult C.J."/>
            <person name="Agarwala R."/>
            <person name="Cherry J.L."/>
            <person name="DiCuccio M."/>
            <person name="Hlavina W."/>
            <person name="Kapustin Y."/>
            <person name="Meric P."/>
            <person name="Maglott D."/>
            <person name="Birtle Z."/>
            <person name="Marques A.C."/>
            <person name="Graves T."/>
            <person name="Zhou S."/>
            <person name="Teague B."/>
            <person name="Potamousis K."/>
            <person name="Churas C."/>
            <person name="Place M."/>
            <person name="Herschleb J."/>
            <person name="Runnheim R."/>
            <person name="Forrest D."/>
            <person name="Amos-Landgraf J."/>
            <person name="Schwartz D.C."/>
            <person name="Cheng Z."/>
            <person name="Lindblad-Toh K."/>
            <person name="Eichler E.E."/>
            <person name="Ponting C.P."/>
        </authorList>
    </citation>
    <scope>NUCLEOTIDE SEQUENCE [LARGE SCALE GENOMIC DNA]</scope>
    <source>
        <strain evidence="7 9">C57BL/6J</strain>
    </source>
</reference>
<keyword evidence="2 5" id="KW-0813">Transport</keyword>
<protein>
    <recommendedName>
        <fullName evidence="5">V-type proton ATPase subunit H</fullName>
    </recommendedName>
</protein>
<evidence type="ECO:0000256" key="3">
    <source>
        <dbReference type="ARBA" id="ARBA00022781"/>
    </source>
</evidence>
<dbReference type="jPOST" id="A0A0A6YWP6"/>
<dbReference type="Pfam" id="PF11698">
    <property type="entry name" value="V-ATPase_H_C"/>
    <property type="match status" value="1"/>
</dbReference>
<name>A0A0A6YWP6_MOUSE</name>
<keyword evidence="9" id="KW-1185">Reference proteome</keyword>
<dbReference type="InterPro" id="IPR011989">
    <property type="entry name" value="ARM-like"/>
</dbReference>
<dbReference type="AGR" id="MGI:1914864"/>
<dbReference type="Gene3D" id="1.25.10.10">
    <property type="entry name" value="Leucine-rich Repeat Variant"/>
    <property type="match status" value="2"/>
</dbReference>
<sequence length="441" mass="50811">MTKMDIRGAVDAAVPTNIIAAKAAEVRANKVNWQSYLQGQMISAEDCEFIQRFEMKRSSEDKQEMLQTEGSQCAKTFINLMTHISKEQTVQYILTMVDDMLQENHQRVSIFFDYAKRSKSTAWPYFLPMLNRQDPFTVHMAARIIAKLAAWGKELMEGSDLNYYFNWIKTQLSSQKLRGSGVAVETGTISSSDSSQYVQCVAGCLQLMLRVNEYRFAWVEADGVNCIMGVLSNKCGFQLQYQMIFSIWLLAFSPQMCEHLRRYNIIPVLSDILQESVKEKVTRIILAAFRNFLEKSTERETRQEYALAMIQCKVLKQLENLEQQKYDDEDISEDIKFLLEKLGESVQDLRILTKLLEVSDDPQVLAVAAHDVGEYVRHYPRGKRVIEQLGGKQLVMNHMHHEDQQVRYNALLAVQKLMVHNWEYLGKQLQSEQPQTAAARS</sequence>
<evidence type="ECO:0000256" key="4">
    <source>
        <dbReference type="ARBA" id="ARBA00023065"/>
    </source>
</evidence>
<organism evidence="7 9">
    <name type="scientific">Mus musculus</name>
    <name type="common">Mouse</name>
    <dbReference type="NCBI Taxonomy" id="10090"/>
    <lineage>
        <taxon>Eukaryota</taxon>
        <taxon>Metazoa</taxon>
        <taxon>Chordata</taxon>
        <taxon>Craniata</taxon>
        <taxon>Vertebrata</taxon>
        <taxon>Euteleostomi</taxon>
        <taxon>Mammalia</taxon>
        <taxon>Eutheria</taxon>
        <taxon>Euarchontoglires</taxon>
        <taxon>Glires</taxon>
        <taxon>Rodentia</taxon>
        <taxon>Myomorpha</taxon>
        <taxon>Muroidea</taxon>
        <taxon>Muridae</taxon>
        <taxon>Murinae</taxon>
        <taxon>Mus</taxon>
        <taxon>Mus</taxon>
    </lineage>
</organism>
<dbReference type="MGI" id="MGI:1914864">
    <property type="gene designation" value="Atp6v1h"/>
</dbReference>
<keyword evidence="10 11" id="KW-1267">Proteomics identification</keyword>
<gene>
    <name evidence="7 8" type="primary">Atp6v1h</name>
</gene>
<dbReference type="GO" id="GO:0046961">
    <property type="term" value="F:proton-transporting ATPase activity, rotational mechanism"/>
    <property type="evidence" value="ECO:0007669"/>
    <property type="project" value="UniProtKB-UniRule"/>
</dbReference>
<dbReference type="PANTHER" id="PTHR10698">
    <property type="entry name" value="V-TYPE PROTON ATPASE SUBUNIT H"/>
    <property type="match status" value="1"/>
</dbReference>
<feature type="domain" description="ATPase V1 complex subunit H C-terminal" evidence="6">
    <location>
        <begin position="344"/>
        <end position="422"/>
    </location>
</feature>
<dbReference type="VEuPathDB" id="HostDB:ENSMUSG00000033793"/>
<evidence type="ECO:0007829" key="11">
    <source>
        <dbReference type="ProteomicsDB" id="A0A0A6YWP6"/>
    </source>
</evidence>
<dbReference type="GeneTree" id="ENSGT00390000003289"/>
<evidence type="ECO:0000256" key="2">
    <source>
        <dbReference type="ARBA" id="ARBA00022448"/>
    </source>
</evidence>
<dbReference type="Bgee" id="ENSMUSG00000033793">
    <property type="expression patterns" value="Expressed in stroma of bone marrow and 262 other cell types or tissues"/>
</dbReference>
<dbReference type="Ensembl" id="ENSMUST00000192847.6">
    <property type="protein sequence ID" value="ENSMUSP00000141636.2"/>
    <property type="gene ID" value="ENSMUSG00000033793.13"/>
</dbReference>
<dbReference type="AlphaFoldDB" id="A0A0A6YWP6"/>
<dbReference type="InterPro" id="IPR011987">
    <property type="entry name" value="ATPase_V1-cplx_hsu_C"/>
</dbReference>
<dbReference type="Pfam" id="PF03224">
    <property type="entry name" value="V-ATPase_H_N"/>
    <property type="match status" value="1"/>
</dbReference>
<dbReference type="Antibodypedia" id="4026">
    <property type="antibodies" value="152 antibodies from 25 providers"/>
</dbReference>
<evidence type="ECO:0000259" key="6">
    <source>
        <dbReference type="Pfam" id="PF11698"/>
    </source>
</evidence>
<evidence type="ECO:0000313" key="9">
    <source>
        <dbReference type="Proteomes" id="UP000000589"/>
    </source>
</evidence>
<dbReference type="SMR" id="A0A0A6YWP6"/>
<reference evidence="7" key="4">
    <citation type="submission" date="2025-08" db="UniProtKB">
        <authorList>
            <consortium name="Ensembl"/>
        </authorList>
    </citation>
    <scope>IDENTIFICATION</scope>
    <source>
        <strain evidence="7">C57BL/6J</strain>
    </source>
</reference>
<evidence type="ECO:0007829" key="12">
    <source>
        <dbReference type="PubMed" id="21183079"/>
    </source>
</evidence>